<proteinExistence type="predicted"/>
<sequence>MSLVPDQSYESTDNNEIEHKHEVIGDVNVNQSKRNVDDGDGDGSVSVNQAGQHESVIDQVKSKLKVSNHVEMLPCSSNWYSCMISDYNHNDIYIYASKSIIILFNIKTRKFIGELIGHSDRLTSLCFNKFNNQQCISGSCDKSVRLWDIDSCKCIAFHQELHRQPVTFVATSPLVLNLIASADKEGKIVLWRTLNNHTDIIAPIANTEVTFMCFSPNHADLVAIGYVNGVLVIYNLISKSIVTKISAHQQDVLSIVWFDNRVTKNMISGGSFDTLEYIATSSKDKTIKIWKQIDTNTIDKGFSNLAQLNPIKFSSMVNEKSANQQRSWVTLSWSSTHNPQYLVSSSATYDILLWNLQDLKAKPEKLKGGHSRTVFNITQANDPAPKHNNPKANNKYNNRLITISLDRNMIVWENCKAAFKIPGLGGFVYSLDSSPFNPNTLAIGCGDNSIHLWNPMENTDNPYECKSVWKGILSKVTALSICRHVIDGSLIAFGMDDGRVGVYNGNSNQVTMFPSGHKSEIYEVAWKPAKISQDRTKESKLYSVGNNEIYEWDLDNLDKGYLPLSHYVKSGFSGKQKSDIAWSEDGERVAISYSDGTIDIFNKHWEFVAKTKSHSKLVNRLKWNPHNSTLLASGSVDKKVIIYKLSPVAANQNNDGEKENVNSNFEIQVLSTFTGHRGSICGLCWSTSDKNLIASASGDGSVRVWNIETNECLAVIRGHDGRVFTVFWSLLDPTILFSGGEDQTVRMWDYTNPVFKPSIAESNTITPKMAPFNNIVKDSNDTIKPIELQSNTSPNSTSTPNSTPSSTSSSPPPSTSTTTTTINTPSQAPPKKKIIIPLTKDIIQKPDVKSQLLPLTKYYLGKLSSNSNDQYKDFIVDYGNTANNDNETIPSIESIFLDKCDVVKEQIEKESLELLKIDDIDNYLSIHMWNGNIKKALYYIIKHGKLTPNAVSLSMQAGKEIHETVCYLYSQQLVCVGDFHMAVSYLLLIGKVDEAIQVYRKSSHLHEAILLAKSRYPLDHPVVLDLLVEWSDLTSESNPLHSIKCLLSCLNKENKDKLFPEILHLLKSIKSSAKISEIQSLIENSI</sequence>
<dbReference type="InterPro" id="IPR024977">
    <property type="entry name" value="Apc4-like_WD40_dom"/>
</dbReference>
<dbReference type="Proteomes" id="UP000695562">
    <property type="component" value="Unassembled WGS sequence"/>
</dbReference>
<dbReference type="Gene3D" id="2.130.10.10">
    <property type="entry name" value="YVTN repeat-like/Quinoprotein amine dehydrogenase"/>
    <property type="match status" value="2"/>
</dbReference>
<feature type="region of interest" description="Disordered" evidence="4">
    <location>
        <begin position="1"/>
        <end position="20"/>
    </location>
</feature>
<dbReference type="InterPro" id="IPR056421">
    <property type="entry name" value="TPR_GEMI5"/>
</dbReference>
<feature type="domain" description="Anaphase-promoting complex subunit 4-like WD40" evidence="5">
    <location>
        <begin position="177"/>
        <end position="259"/>
    </location>
</feature>
<dbReference type="OrthoDB" id="7326421at2759"/>
<dbReference type="PANTHER" id="PTHR46362:SF1">
    <property type="entry name" value="GEM-ASSOCIATED PROTEIN 5"/>
    <property type="match status" value="1"/>
</dbReference>
<dbReference type="PROSITE" id="PS50082">
    <property type="entry name" value="WD_REPEATS_2"/>
    <property type="match status" value="4"/>
</dbReference>
<gene>
    <name evidence="8" type="ORF">CYY_006862</name>
</gene>
<feature type="region of interest" description="Disordered" evidence="4">
    <location>
        <begin position="786"/>
        <end position="830"/>
    </location>
</feature>
<keyword evidence="9" id="KW-1185">Reference proteome</keyword>
<dbReference type="GO" id="GO:0000387">
    <property type="term" value="P:spliceosomal snRNP assembly"/>
    <property type="evidence" value="ECO:0007669"/>
    <property type="project" value="TreeGrafter"/>
</dbReference>
<dbReference type="SMART" id="SM00320">
    <property type="entry name" value="WD40"/>
    <property type="match status" value="13"/>
</dbReference>
<dbReference type="InterPro" id="IPR020472">
    <property type="entry name" value="WD40_PAC1"/>
</dbReference>
<dbReference type="PRINTS" id="PR00320">
    <property type="entry name" value="GPROTEINBRPT"/>
</dbReference>
<dbReference type="PROSITE" id="PS50294">
    <property type="entry name" value="WD_REPEATS_REGION"/>
    <property type="match status" value="3"/>
</dbReference>
<name>A0A8J4PRU0_9MYCE</name>
<feature type="repeat" description="WD" evidence="3">
    <location>
        <begin position="115"/>
        <end position="157"/>
    </location>
</feature>
<evidence type="ECO:0000256" key="3">
    <source>
        <dbReference type="PROSITE-ProRule" id="PRU00221"/>
    </source>
</evidence>
<feature type="compositionally biased region" description="Low complexity" evidence="4">
    <location>
        <begin position="790"/>
        <end position="826"/>
    </location>
</feature>
<evidence type="ECO:0000259" key="7">
    <source>
        <dbReference type="Pfam" id="PF23775"/>
    </source>
</evidence>
<comment type="caution">
    <text evidence="8">The sequence shown here is derived from an EMBL/GenBank/DDBJ whole genome shotgun (WGS) entry which is preliminary data.</text>
</comment>
<dbReference type="Pfam" id="PF12894">
    <property type="entry name" value="ANAPC4_WD40"/>
    <property type="match status" value="1"/>
</dbReference>
<dbReference type="PROSITE" id="PS00678">
    <property type="entry name" value="WD_REPEATS_1"/>
    <property type="match status" value="2"/>
</dbReference>
<protein>
    <recommendedName>
        <fullName evidence="10">WD40 repeat-containing protein</fullName>
    </recommendedName>
</protein>
<evidence type="ECO:0000313" key="9">
    <source>
        <dbReference type="Proteomes" id="UP000695562"/>
    </source>
</evidence>
<accession>A0A8J4PRU0</accession>
<dbReference type="InterPro" id="IPR011044">
    <property type="entry name" value="Quino_amine_DH_bsu"/>
</dbReference>
<evidence type="ECO:0008006" key="10">
    <source>
        <dbReference type="Google" id="ProtNLM"/>
    </source>
</evidence>
<evidence type="ECO:0000259" key="6">
    <source>
        <dbReference type="Pfam" id="PF23774"/>
    </source>
</evidence>
<evidence type="ECO:0000256" key="4">
    <source>
        <dbReference type="SAM" id="MobiDB-lite"/>
    </source>
</evidence>
<evidence type="ECO:0000259" key="5">
    <source>
        <dbReference type="Pfam" id="PF12894"/>
    </source>
</evidence>
<dbReference type="AlphaFoldDB" id="A0A8J4PRU0"/>
<evidence type="ECO:0000313" key="8">
    <source>
        <dbReference type="EMBL" id="KAF2071825.1"/>
    </source>
</evidence>
<dbReference type="SUPFAM" id="SSF50969">
    <property type="entry name" value="YVTN repeat-like/Quinoprotein amine dehydrogenase"/>
    <property type="match status" value="1"/>
</dbReference>
<organism evidence="8 9">
    <name type="scientific">Polysphondylium violaceum</name>
    <dbReference type="NCBI Taxonomy" id="133409"/>
    <lineage>
        <taxon>Eukaryota</taxon>
        <taxon>Amoebozoa</taxon>
        <taxon>Evosea</taxon>
        <taxon>Eumycetozoa</taxon>
        <taxon>Dictyostelia</taxon>
        <taxon>Dictyosteliales</taxon>
        <taxon>Dictyosteliaceae</taxon>
        <taxon>Polysphondylium</taxon>
    </lineage>
</organism>
<dbReference type="InterPro" id="IPR015943">
    <property type="entry name" value="WD40/YVTN_repeat-like_dom_sf"/>
</dbReference>
<dbReference type="Pfam" id="PF23774">
    <property type="entry name" value="TPR_GEMI5"/>
    <property type="match status" value="1"/>
</dbReference>
<feature type="region of interest" description="Disordered" evidence="4">
    <location>
        <begin position="28"/>
        <end position="48"/>
    </location>
</feature>
<dbReference type="GO" id="GO:0032797">
    <property type="term" value="C:SMN complex"/>
    <property type="evidence" value="ECO:0007669"/>
    <property type="project" value="TreeGrafter"/>
</dbReference>
<dbReference type="GO" id="GO:0003730">
    <property type="term" value="F:mRNA 3'-UTR binding"/>
    <property type="evidence" value="ECO:0007669"/>
    <property type="project" value="TreeGrafter"/>
</dbReference>
<dbReference type="InterPro" id="IPR056424">
    <property type="entry name" value="Beta-prop_GEMI5_2nd"/>
</dbReference>
<evidence type="ECO:0000256" key="1">
    <source>
        <dbReference type="ARBA" id="ARBA00022574"/>
    </source>
</evidence>
<keyword evidence="2" id="KW-0677">Repeat</keyword>
<dbReference type="InterPro" id="IPR001680">
    <property type="entry name" value="WD40_rpt"/>
</dbReference>
<feature type="repeat" description="WD" evidence="3">
    <location>
        <begin position="611"/>
        <end position="646"/>
    </location>
</feature>
<dbReference type="Pfam" id="PF23775">
    <property type="entry name" value="Beta-prop_RIG_2nd"/>
    <property type="match status" value="1"/>
</dbReference>
<evidence type="ECO:0000256" key="2">
    <source>
        <dbReference type="ARBA" id="ARBA00022737"/>
    </source>
</evidence>
<reference evidence="8" key="1">
    <citation type="submission" date="2020-01" db="EMBL/GenBank/DDBJ databases">
        <title>Development of genomics and gene disruption for Polysphondylium violaceum indicates a role for the polyketide synthase stlB in stalk morphogenesis.</title>
        <authorList>
            <person name="Narita B."/>
            <person name="Kawabe Y."/>
            <person name="Kin K."/>
            <person name="Saito T."/>
            <person name="Gibbs R."/>
            <person name="Kuspa A."/>
            <person name="Muzny D."/>
            <person name="Queller D."/>
            <person name="Richards S."/>
            <person name="Strassman J."/>
            <person name="Sucgang R."/>
            <person name="Worley K."/>
            <person name="Schaap P."/>
        </authorList>
    </citation>
    <scope>NUCLEOTIDE SEQUENCE</scope>
    <source>
        <strain evidence="8">QSvi11</strain>
    </source>
</reference>
<dbReference type="InterPro" id="IPR052640">
    <property type="entry name" value="Gemin-5"/>
</dbReference>
<dbReference type="GO" id="GO:0005634">
    <property type="term" value="C:nucleus"/>
    <property type="evidence" value="ECO:0007669"/>
    <property type="project" value="TreeGrafter"/>
</dbReference>
<dbReference type="InterPro" id="IPR036322">
    <property type="entry name" value="WD40_repeat_dom_sf"/>
</dbReference>
<keyword evidence="1 3" id="KW-0853">WD repeat</keyword>
<feature type="repeat" description="WD" evidence="3">
    <location>
        <begin position="716"/>
        <end position="749"/>
    </location>
</feature>
<dbReference type="SUPFAM" id="SSF50978">
    <property type="entry name" value="WD40 repeat-like"/>
    <property type="match status" value="2"/>
</dbReference>
<feature type="domain" description="Gem-associated protein 5 second beta-propeller" evidence="7">
    <location>
        <begin position="435"/>
        <end position="740"/>
    </location>
</feature>
<dbReference type="InterPro" id="IPR019775">
    <property type="entry name" value="WD40_repeat_CS"/>
</dbReference>
<dbReference type="Pfam" id="PF00400">
    <property type="entry name" value="WD40"/>
    <property type="match status" value="1"/>
</dbReference>
<feature type="domain" description="Gem-associated protein 5 TPR" evidence="6">
    <location>
        <begin position="895"/>
        <end position="1053"/>
    </location>
</feature>
<dbReference type="PANTHER" id="PTHR46362">
    <property type="entry name" value="GEM-ASSOCIATED PROTEIN 5"/>
    <property type="match status" value="1"/>
</dbReference>
<feature type="repeat" description="WD" evidence="3">
    <location>
        <begin position="673"/>
        <end position="715"/>
    </location>
</feature>
<dbReference type="EMBL" id="AJWJ01000335">
    <property type="protein sequence ID" value="KAF2071825.1"/>
    <property type="molecule type" value="Genomic_DNA"/>
</dbReference>